<protein>
    <submittedName>
        <fullName evidence="1">Uncharacterized protein</fullName>
    </submittedName>
</protein>
<proteinExistence type="predicted"/>
<dbReference type="Proteomes" id="UP000654918">
    <property type="component" value="Unassembled WGS sequence"/>
</dbReference>
<evidence type="ECO:0000313" key="2">
    <source>
        <dbReference type="Proteomes" id="UP000654918"/>
    </source>
</evidence>
<reference evidence="1" key="1">
    <citation type="journal article" date="2020" name="Phytopathology">
        <title>Genome Sequence Resources of Colletotrichum truncatum, C. plurivorum, C. musicola, and C. sojae: Four Species Pathogenic to Soybean (Glycine max).</title>
        <authorList>
            <person name="Rogerio F."/>
            <person name="Boufleur T.R."/>
            <person name="Ciampi-Guillardi M."/>
            <person name="Sukno S.A."/>
            <person name="Thon M.R."/>
            <person name="Massola Junior N.S."/>
            <person name="Baroncelli R."/>
        </authorList>
    </citation>
    <scope>NUCLEOTIDE SEQUENCE</scope>
    <source>
        <strain evidence="1">LFN00145</strain>
    </source>
</reference>
<comment type="caution">
    <text evidence="1">The sequence shown here is derived from an EMBL/GenBank/DDBJ whole genome shotgun (WGS) entry which is preliminary data.</text>
</comment>
<sequence>MPCHCLAGECTLPADDGGEDHEEERASSSCGGVAPRPPICLVGLICETQRPITHRPEGGFQEAAQPNFSPLRAMSGFAFGFTIPPVVLSRWVGLEGTGLSRRGTDGYGPWTPPARFTVTVFHFLDRPAAQSPSSLSESPLHQARLVTVGVNRARIAGTCRLGAATANPKVAPYRSLGKSQRCVWGVDPWHTGYDKPTSLTTAAAVIISQTSSGFPHGIASRFVAEIWLE</sequence>
<name>A0A8H6K8P3_9PEZI</name>
<evidence type="ECO:0000313" key="1">
    <source>
        <dbReference type="EMBL" id="KAF6826560.1"/>
    </source>
</evidence>
<keyword evidence="2" id="KW-1185">Reference proteome</keyword>
<dbReference type="AlphaFoldDB" id="A0A8H6K8P3"/>
<gene>
    <name evidence="1" type="ORF">CPLU01_09592</name>
</gene>
<accession>A0A8H6K8P3</accession>
<dbReference type="EMBL" id="WIGO01000152">
    <property type="protein sequence ID" value="KAF6826560.1"/>
    <property type="molecule type" value="Genomic_DNA"/>
</dbReference>
<organism evidence="1 2">
    <name type="scientific">Colletotrichum plurivorum</name>
    <dbReference type="NCBI Taxonomy" id="2175906"/>
    <lineage>
        <taxon>Eukaryota</taxon>
        <taxon>Fungi</taxon>
        <taxon>Dikarya</taxon>
        <taxon>Ascomycota</taxon>
        <taxon>Pezizomycotina</taxon>
        <taxon>Sordariomycetes</taxon>
        <taxon>Hypocreomycetidae</taxon>
        <taxon>Glomerellales</taxon>
        <taxon>Glomerellaceae</taxon>
        <taxon>Colletotrichum</taxon>
        <taxon>Colletotrichum orchidearum species complex</taxon>
    </lineage>
</organism>